<keyword evidence="8" id="KW-0460">Magnesium</keyword>
<evidence type="ECO:0000256" key="4">
    <source>
        <dbReference type="ARBA" id="ARBA00022475"/>
    </source>
</evidence>
<evidence type="ECO:0000256" key="2">
    <source>
        <dbReference type="ARBA" id="ARBA00006669"/>
    </source>
</evidence>
<evidence type="ECO:0000256" key="8">
    <source>
        <dbReference type="PIRSR" id="PIRSR605502-1"/>
    </source>
</evidence>
<dbReference type="InterPro" id="IPR005502">
    <property type="entry name" value="Ribosyl_crysJ1"/>
</dbReference>
<dbReference type="EMBL" id="CP077062">
    <property type="protein sequence ID" value="QWZ09242.1"/>
    <property type="molecule type" value="Genomic_DNA"/>
</dbReference>
<keyword evidence="6 9" id="KW-1133">Transmembrane helix</keyword>
<feature type="binding site" evidence="8">
    <location>
        <position position="277"/>
    </location>
    <ligand>
        <name>Mg(2+)</name>
        <dbReference type="ChEBI" id="CHEBI:18420"/>
        <label>1</label>
    </ligand>
</feature>
<feature type="transmembrane region" description="Helical" evidence="9">
    <location>
        <begin position="568"/>
        <end position="589"/>
    </location>
</feature>
<feature type="transmembrane region" description="Helical" evidence="9">
    <location>
        <begin position="517"/>
        <end position="534"/>
    </location>
</feature>
<dbReference type="InterPro" id="IPR006419">
    <property type="entry name" value="NMN_transpt_PnuC"/>
</dbReference>
<dbReference type="AlphaFoldDB" id="A0A975T0C2"/>
<evidence type="ECO:0000256" key="9">
    <source>
        <dbReference type="SAM" id="Phobius"/>
    </source>
</evidence>
<organism evidence="10 11">
    <name type="scientific">Nocardioides panacis</name>
    <dbReference type="NCBI Taxonomy" id="2849501"/>
    <lineage>
        <taxon>Bacteria</taxon>
        <taxon>Bacillati</taxon>
        <taxon>Actinomycetota</taxon>
        <taxon>Actinomycetes</taxon>
        <taxon>Propionibacteriales</taxon>
        <taxon>Nocardioidaceae</taxon>
        <taxon>Nocardioides</taxon>
    </lineage>
</organism>
<reference evidence="10" key="1">
    <citation type="submission" date="2021-06" db="EMBL/GenBank/DDBJ databases">
        <title>Complete genome sequence of Nocardioides sp. G188.</title>
        <authorList>
            <person name="Im W.-T."/>
        </authorList>
    </citation>
    <scope>NUCLEOTIDE SEQUENCE</scope>
    <source>
        <strain evidence="10">G188</strain>
    </source>
</reference>
<dbReference type="Pfam" id="PF03747">
    <property type="entry name" value="ADP_ribosyl_GH"/>
    <property type="match status" value="1"/>
</dbReference>
<evidence type="ECO:0000256" key="7">
    <source>
        <dbReference type="ARBA" id="ARBA00023136"/>
    </source>
</evidence>
<evidence type="ECO:0000313" key="11">
    <source>
        <dbReference type="Proteomes" id="UP000683575"/>
    </source>
</evidence>
<name>A0A975T0C2_9ACTN</name>
<feature type="transmembrane region" description="Helical" evidence="9">
    <location>
        <begin position="541"/>
        <end position="562"/>
    </location>
</feature>
<sequence>MQLTTDQMDRACGVLLGQAAGDALGVPYEFATPPRAGQLAEMTGGGLGDYAPGEWSDDTQMAACIAQVGATGADLTGQAALDQIAENFLRWAAEGATDIGIQTSSVLRAARTGGAAPHVRLREAAAAYARRNPRSAGNGALMRTSIVGLSALDDRDRTARAARRVAELTHADPLAGDSAVLWSEAVRVAVAHRRLDLAGGLDLLPLERRDTWAKWITDAETSAPATFNPNGFTVSALQAAWAAITQTPVPEDAPERSLYPCGHLQDALHAAVRIGNDTDTVAAIAGGLLGAYWGQSAVPLSWVRRIHGWPGLRARDLVRLAALTARGGRSDDLGWPAVEHLTYGITPRAALPHPLDAGVYLGTENAEGHDATAVVSLFRRGTHDVPIDGVSPGDHLEVRLIDSSNRAANPNLAFTLADTADVVAELRAEGHRVLLHCVQAQQRTPSTAVAYAVRLGAAPEEARRMIAAALPPEPTTGQTLGLRRRRRRHQLEGNAMNGIVGWLNTTAFTSFGAPTTWAEVLGFLTGAGCVYLVARQHLLNWPLGIANNGLWILLFASAGLYADSGLQVVYILLGVWGWLQWLHGGTHGTTRVVSGTSRREWAGLCVAGVALTLGLTWFLAALTPSTVPLWDALTTTLSLLAVYGQAMKRWESWLLWMAADVIYVPLYHVKGLDLTALLYVGFFLLCVKGLRDWRRDLQARPAAAPVPALEMGSVA</sequence>
<comment type="subcellular location">
    <subcellularLocation>
        <location evidence="1">Cell membrane</location>
        <topology evidence="1">Multi-pass membrane protein</topology>
    </subcellularLocation>
</comment>
<evidence type="ECO:0000256" key="6">
    <source>
        <dbReference type="ARBA" id="ARBA00022989"/>
    </source>
</evidence>
<dbReference type="PANTHER" id="PTHR36122:SF2">
    <property type="entry name" value="NICOTINAMIDE RIBOSIDE TRANSPORTER PNUC"/>
    <property type="match status" value="1"/>
</dbReference>
<keyword evidence="5 9" id="KW-0812">Transmembrane</keyword>
<protein>
    <submittedName>
        <fullName evidence="10">Nicotinamide riboside transporter PnuC</fullName>
    </submittedName>
</protein>
<accession>A0A975T0C2</accession>
<feature type="binding site" evidence="8">
    <location>
        <position position="279"/>
    </location>
    <ligand>
        <name>Mg(2+)</name>
        <dbReference type="ChEBI" id="CHEBI:18420"/>
        <label>1</label>
    </ligand>
</feature>
<keyword evidence="4" id="KW-1003">Cell membrane</keyword>
<dbReference type="KEGG" id="nps:KRR39_05495"/>
<keyword evidence="7 9" id="KW-0472">Membrane</keyword>
<feature type="binding site" evidence="8">
    <location>
        <position position="58"/>
    </location>
    <ligand>
        <name>Mg(2+)</name>
        <dbReference type="ChEBI" id="CHEBI:18420"/>
        <label>1</label>
    </ligand>
</feature>
<feature type="binding site" evidence="8">
    <location>
        <position position="280"/>
    </location>
    <ligand>
        <name>Mg(2+)</name>
        <dbReference type="ChEBI" id="CHEBI:18420"/>
        <label>1</label>
    </ligand>
</feature>
<keyword evidence="3" id="KW-0813">Transport</keyword>
<dbReference type="Pfam" id="PF04973">
    <property type="entry name" value="NMN_transporter"/>
    <property type="match status" value="1"/>
</dbReference>
<evidence type="ECO:0000256" key="3">
    <source>
        <dbReference type="ARBA" id="ARBA00022448"/>
    </source>
</evidence>
<feature type="binding site" evidence="8">
    <location>
        <position position="56"/>
    </location>
    <ligand>
        <name>Mg(2+)</name>
        <dbReference type="ChEBI" id="CHEBI:18420"/>
        <label>1</label>
    </ligand>
</feature>
<gene>
    <name evidence="10" type="primary">pnuC</name>
    <name evidence="10" type="ORF">KRR39_05495</name>
</gene>
<feature type="transmembrane region" description="Helical" evidence="9">
    <location>
        <begin position="601"/>
        <end position="621"/>
    </location>
</feature>
<proteinExistence type="inferred from homology"/>
<keyword evidence="11" id="KW-1185">Reference proteome</keyword>
<comment type="similarity">
    <text evidence="2">Belongs to the nicotinamide ribonucleoside (NR) uptake permease (TC 4.B.1) family.</text>
</comment>
<dbReference type="GO" id="GO:0046872">
    <property type="term" value="F:metal ion binding"/>
    <property type="evidence" value="ECO:0007669"/>
    <property type="project" value="UniProtKB-KW"/>
</dbReference>
<comment type="cofactor">
    <cofactor evidence="8">
        <name>Mg(2+)</name>
        <dbReference type="ChEBI" id="CHEBI:18420"/>
    </cofactor>
    <text evidence="8">Binds 2 magnesium ions per subunit.</text>
</comment>
<dbReference type="PANTHER" id="PTHR36122">
    <property type="entry name" value="NICOTINAMIDE RIBOSIDE TRANSPORTER PNUC"/>
    <property type="match status" value="1"/>
</dbReference>
<evidence type="ECO:0000256" key="1">
    <source>
        <dbReference type="ARBA" id="ARBA00004651"/>
    </source>
</evidence>
<feature type="transmembrane region" description="Helical" evidence="9">
    <location>
        <begin position="674"/>
        <end position="690"/>
    </location>
</feature>
<evidence type="ECO:0000256" key="5">
    <source>
        <dbReference type="ARBA" id="ARBA00022692"/>
    </source>
</evidence>
<dbReference type="GO" id="GO:0034257">
    <property type="term" value="F:nicotinamide riboside transmembrane transporter activity"/>
    <property type="evidence" value="ECO:0007669"/>
    <property type="project" value="InterPro"/>
</dbReference>
<keyword evidence="8" id="KW-0479">Metal-binding</keyword>
<dbReference type="NCBIfam" id="TIGR01528">
    <property type="entry name" value="NMN_trans_PnuC"/>
    <property type="match status" value="1"/>
</dbReference>
<dbReference type="GO" id="GO:0005886">
    <property type="term" value="C:plasma membrane"/>
    <property type="evidence" value="ECO:0007669"/>
    <property type="project" value="UniProtKB-SubCell"/>
</dbReference>
<dbReference type="Proteomes" id="UP000683575">
    <property type="component" value="Chromosome"/>
</dbReference>
<feature type="binding site" evidence="8">
    <location>
        <position position="57"/>
    </location>
    <ligand>
        <name>Mg(2+)</name>
        <dbReference type="ChEBI" id="CHEBI:18420"/>
        <label>1</label>
    </ligand>
</feature>
<evidence type="ECO:0000313" key="10">
    <source>
        <dbReference type="EMBL" id="QWZ09242.1"/>
    </source>
</evidence>